<name>A0A226X3E8_CABSO</name>
<evidence type="ECO:0000313" key="2">
    <source>
        <dbReference type="Proteomes" id="UP000214720"/>
    </source>
</evidence>
<evidence type="ECO:0000313" key="1">
    <source>
        <dbReference type="EMBL" id="OXC77537.1"/>
    </source>
</evidence>
<dbReference type="AlphaFoldDB" id="A0A226X3E8"/>
<protein>
    <submittedName>
        <fullName evidence="1">Uncharacterized protein</fullName>
    </submittedName>
</protein>
<sequence length="84" mass="8880">MQFAGVRILRQGQQTGLFAGEGLTHGDSGLFPARSIGRRSGAPERGLGIEVVEVNEFARGKEVLAYKPDCPLDAPLLVVMGSSP</sequence>
<proteinExistence type="predicted"/>
<reference evidence="2" key="1">
    <citation type="submission" date="2017-01" db="EMBL/GenBank/DDBJ databases">
        <title>Genome Analysis of Deinococcus marmoris KOPRI26562.</title>
        <authorList>
            <person name="Kim J.H."/>
            <person name="Oh H.-M."/>
        </authorList>
    </citation>
    <scope>NUCLEOTIDE SEQUENCE [LARGE SCALE GENOMIC DNA]</scope>
    <source>
        <strain evidence="2">PAMC 26633</strain>
    </source>
</reference>
<organism evidence="1 2">
    <name type="scientific">Caballeronia sordidicola</name>
    <name type="common">Burkholderia sordidicola</name>
    <dbReference type="NCBI Taxonomy" id="196367"/>
    <lineage>
        <taxon>Bacteria</taxon>
        <taxon>Pseudomonadati</taxon>
        <taxon>Pseudomonadota</taxon>
        <taxon>Betaproteobacteria</taxon>
        <taxon>Burkholderiales</taxon>
        <taxon>Burkholderiaceae</taxon>
        <taxon>Caballeronia</taxon>
    </lineage>
</organism>
<accession>A0A226X3E8</accession>
<comment type="caution">
    <text evidence="1">The sequence shown here is derived from an EMBL/GenBank/DDBJ whole genome shotgun (WGS) entry which is preliminary data.</text>
</comment>
<dbReference type="Proteomes" id="UP000214720">
    <property type="component" value="Unassembled WGS sequence"/>
</dbReference>
<dbReference type="EMBL" id="MTHB01000102">
    <property type="protein sequence ID" value="OXC77537.1"/>
    <property type="molecule type" value="Genomic_DNA"/>
</dbReference>
<gene>
    <name evidence="1" type="ORF">BSU04_16510</name>
</gene>